<accession>A0A1F8EHB6</accession>
<comment type="caution">
    <text evidence="1">The sequence shown here is derived from an EMBL/GenBank/DDBJ whole genome shotgun (WGS) entry which is preliminary data.</text>
</comment>
<dbReference type="Proteomes" id="UP000177117">
    <property type="component" value="Unassembled WGS sequence"/>
</dbReference>
<sequence>MSFENPTIESGEEKRDLELAKEHLSEMGPEKYKEVAELIRKIKQSAELGDMMDGDRQGRDIKRHIQEIKDYIENLEVAVKDLTHMANNDADIREKVSGME</sequence>
<organism evidence="1 2">
    <name type="scientific">Candidatus Yanofskybacteria bacterium RIFCSPHIGHO2_01_FULL_41_53</name>
    <dbReference type="NCBI Taxonomy" id="1802663"/>
    <lineage>
        <taxon>Bacteria</taxon>
        <taxon>Candidatus Yanofskyibacteriota</taxon>
    </lineage>
</organism>
<evidence type="ECO:0000313" key="1">
    <source>
        <dbReference type="EMBL" id="OGM99445.1"/>
    </source>
</evidence>
<dbReference type="EMBL" id="MGJD01000045">
    <property type="protein sequence ID" value="OGM99445.1"/>
    <property type="molecule type" value="Genomic_DNA"/>
</dbReference>
<name>A0A1F8EHB6_9BACT</name>
<dbReference type="AlphaFoldDB" id="A0A1F8EHB6"/>
<proteinExistence type="predicted"/>
<gene>
    <name evidence="1" type="ORF">A2650_01455</name>
</gene>
<reference evidence="1 2" key="1">
    <citation type="journal article" date="2016" name="Nat. Commun.">
        <title>Thousands of microbial genomes shed light on interconnected biogeochemical processes in an aquifer system.</title>
        <authorList>
            <person name="Anantharaman K."/>
            <person name="Brown C.T."/>
            <person name="Hug L.A."/>
            <person name="Sharon I."/>
            <person name="Castelle C.J."/>
            <person name="Probst A.J."/>
            <person name="Thomas B.C."/>
            <person name="Singh A."/>
            <person name="Wilkins M.J."/>
            <person name="Karaoz U."/>
            <person name="Brodie E.L."/>
            <person name="Williams K.H."/>
            <person name="Hubbard S.S."/>
            <person name="Banfield J.F."/>
        </authorList>
    </citation>
    <scope>NUCLEOTIDE SEQUENCE [LARGE SCALE GENOMIC DNA]</scope>
</reference>
<evidence type="ECO:0000313" key="2">
    <source>
        <dbReference type="Proteomes" id="UP000177117"/>
    </source>
</evidence>
<protein>
    <submittedName>
        <fullName evidence="1">Uncharacterized protein</fullName>
    </submittedName>
</protein>